<dbReference type="OrthoDB" id="1082056at2"/>
<feature type="transmembrane region" description="Helical" evidence="2">
    <location>
        <begin position="151"/>
        <end position="170"/>
    </location>
</feature>
<dbReference type="EMBL" id="JACHOA010000005">
    <property type="protein sequence ID" value="MBB4614654.1"/>
    <property type="molecule type" value="Genomic_DNA"/>
</dbReference>
<protein>
    <recommendedName>
        <fullName evidence="5">4-amino-4-deoxy-L-arabinose transferase-like glycosyltransferase</fullName>
    </recommendedName>
</protein>
<evidence type="ECO:0008006" key="5">
    <source>
        <dbReference type="Google" id="ProtNLM"/>
    </source>
</evidence>
<proteinExistence type="predicted"/>
<dbReference type="Proteomes" id="UP000538566">
    <property type="component" value="Unassembled WGS sequence"/>
</dbReference>
<feature type="transmembrane region" description="Helical" evidence="2">
    <location>
        <begin position="441"/>
        <end position="464"/>
    </location>
</feature>
<feature type="region of interest" description="Disordered" evidence="1">
    <location>
        <begin position="1"/>
        <end position="23"/>
    </location>
</feature>
<keyword evidence="2" id="KW-0472">Membrane</keyword>
<evidence type="ECO:0000256" key="2">
    <source>
        <dbReference type="SAM" id="Phobius"/>
    </source>
</evidence>
<accession>A0A7W7AE55</accession>
<dbReference type="RefSeq" id="WP_158637708.1">
    <property type="nucleotide sequence ID" value="NZ_JACHOA010000005.1"/>
</dbReference>
<comment type="caution">
    <text evidence="3">The sequence shown here is derived from an EMBL/GenBank/DDBJ whole genome shotgun (WGS) entry which is preliminary data.</text>
</comment>
<feature type="transmembrane region" description="Helical" evidence="2">
    <location>
        <begin position="355"/>
        <end position="376"/>
    </location>
</feature>
<feature type="transmembrane region" description="Helical" evidence="2">
    <location>
        <begin position="117"/>
        <end position="139"/>
    </location>
</feature>
<evidence type="ECO:0000313" key="3">
    <source>
        <dbReference type="EMBL" id="MBB4614654.1"/>
    </source>
</evidence>
<evidence type="ECO:0000313" key="4">
    <source>
        <dbReference type="Proteomes" id="UP000538566"/>
    </source>
</evidence>
<evidence type="ECO:0000256" key="1">
    <source>
        <dbReference type="SAM" id="MobiDB-lite"/>
    </source>
</evidence>
<dbReference type="AlphaFoldDB" id="A0A7W7AE55"/>
<name>A0A7W7AE55_9SPHN</name>
<organism evidence="3 4">
    <name type="scientific">Novosphingobium taihuense</name>
    <dbReference type="NCBI Taxonomy" id="260085"/>
    <lineage>
        <taxon>Bacteria</taxon>
        <taxon>Pseudomonadati</taxon>
        <taxon>Pseudomonadota</taxon>
        <taxon>Alphaproteobacteria</taxon>
        <taxon>Sphingomonadales</taxon>
        <taxon>Sphingomonadaceae</taxon>
        <taxon>Novosphingobium</taxon>
    </lineage>
</organism>
<keyword evidence="4" id="KW-1185">Reference proteome</keyword>
<feature type="transmembrane region" description="Helical" evidence="2">
    <location>
        <begin position="27"/>
        <end position="46"/>
    </location>
</feature>
<sequence length="603" mass="63338">MAAQEAGRLSVMQSVSGPPPGERRGSLPWTGVIVVWIAVAALMLLASGGRLTPAAFSDGDDALRLQQVRDLLAGQGWFDLNQYRIAPPEGVAMHWTRVVDLPIAAVILLLRPFIGTALAEICAIVVVPLLSLLAAMALAARLAARQFGRNVGIVAAVLVTAAVPASFRMMPLRIDHHAWQFVLALVALNGMAARVPKSGGAVAGLALALALSISLESLPLTVIFAAVCTLRLLRGQGEWLVSYMASLALGSMALFLATRGLSDLGQHCDALSPVHVAVLVWTGTGCALILPRLRNRPPMLSLATLAVLGLGALAIAGLAAPQCVSGDAFAELDPLVRKVWLGSVREGLPVWRQGLVLGGTMVLVPLIGLVACWRLWRDSHDAATRDWWLDMGLLLAGATLVGWMVARASGVACLFAAVPAAWQLEDMFVRWQADRLLWRRLARVGAMIALLLPGGVIGMAQAIIAPPEHTARASTQACDFPALIPAMAAMPPATVLAGLDIGPTLLVTTGHTVIATAHHRASAAMRDELVAFLGPDVGARAVMAKRGATLVAICAAGSESRVYAKIAPDGFMAHLIAGKAPAWLEPVAVPAQSGVKVWRLRAR</sequence>
<feature type="transmembrane region" description="Helical" evidence="2">
    <location>
        <begin position="270"/>
        <end position="290"/>
    </location>
</feature>
<gene>
    <name evidence="3" type="ORF">GGR37_002941</name>
</gene>
<feature type="transmembrane region" description="Helical" evidence="2">
    <location>
        <begin position="201"/>
        <end position="227"/>
    </location>
</feature>
<keyword evidence="2" id="KW-0812">Transmembrane</keyword>
<reference evidence="3 4" key="1">
    <citation type="submission" date="2020-08" db="EMBL/GenBank/DDBJ databases">
        <title>Genomic Encyclopedia of Type Strains, Phase IV (KMG-IV): sequencing the most valuable type-strain genomes for metagenomic binning, comparative biology and taxonomic classification.</title>
        <authorList>
            <person name="Goeker M."/>
        </authorList>
    </citation>
    <scope>NUCLEOTIDE SEQUENCE [LARGE SCALE GENOMIC DNA]</scope>
    <source>
        <strain evidence="3 4">DSM 17507</strain>
    </source>
</reference>
<keyword evidence="2" id="KW-1133">Transmembrane helix</keyword>
<feature type="transmembrane region" description="Helical" evidence="2">
    <location>
        <begin position="239"/>
        <end position="258"/>
    </location>
</feature>
<feature type="transmembrane region" description="Helical" evidence="2">
    <location>
        <begin position="302"/>
        <end position="320"/>
    </location>
</feature>